<comment type="caution">
    <text evidence="1">The sequence shown here is derived from an EMBL/GenBank/DDBJ whole genome shotgun (WGS) entry which is preliminary data.</text>
</comment>
<dbReference type="InterPro" id="IPR027417">
    <property type="entry name" value="P-loop_NTPase"/>
</dbReference>
<organism evidence="1">
    <name type="scientific">mine drainage metagenome</name>
    <dbReference type="NCBI Taxonomy" id="410659"/>
    <lineage>
        <taxon>unclassified sequences</taxon>
        <taxon>metagenomes</taxon>
        <taxon>ecological metagenomes</taxon>
    </lineage>
</organism>
<reference evidence="1" key="2">
    <citation type="journal article" date="2014" name="ISME J.">
        <title>Microbial stratification in low pH oxic and suboxic macroscopic growths along an acid mine drainage.</title>
        <authorList>
            <person name="Mendez-Garcia C."/>
            <person name="Mesa V."/>
            <person name="Sprenger R.R."/>
            <person name="Richter M."/>
            <person name="Diez M.S."/>
            <person name="Solano J."/>
            <person name="Bargiela R."/>
            <person name="Golyshina O.V."/>
            <person name="Manteca A."/>
            <person name="Ramos J.L."/>
            <person name="Gallego J.R."/>
            <person name="Llorente I."/>
            <person name="Martins Dos Santos V.A."/>
            <person name="Jensen O.N."/>
            <person name="Pelaez A.I."/>
            <person name="Sanchez J."/>
            <person name="Ferrer M."/>
        </authorList>
    </citation>
    <scope>NUCLEOTIDE SEQUENCE</scope>
</reference>
<accession>T0ZQ72</accession>
<dbReference type="AlphaFoldDB" id="T0ZQ72"/>
<sequence length="144" mass="16047">MFAFPDREAELYAAAHFARQCLLENPNQRIGVIVIGLERLRARVRAIFDDVLAPPRLVQREGIGERPYNLSLGEPLRNYPVVEAALDILDRAGVARSPVGLSRLLRSPYWGDPAQDGPLRFACDCAWRERGRNGGAGWDLPLSP</sequence>
<dbReference type="SUPFAM" id="SSF52540">
    <property type="entry name" value="P-loop containing nucleoside triphosphate hydrolases"/>
    <property type="match status" value="1"/>
</dbReference>
<name>T0ZQ72_9ZZZZ</name>
<evidence type="ECO:0000313" key="1">
    <source>
        <dbReference type="EMBL" id="EQD46798.1"/>
    </source>
</evidence>
<reference evidence="1" key="1">
    <citation type="submission" date="2013-08" db="EMBL/GenBank/DDBJ databases">
        <authorList>
            <person name="Mendez C."/>
            <person name="Richter M."/>
            <person name="Ferrer M."/>
            <person name="Sanchez J."/>
        </authorList>
    </citation>
    <scope>NUCLEOTIDE SEQUENCE</scope>
</reference>
<gene>
    <name evidence="1" type="ORF">B2A_08731</name>
</gene>
<proteinExistence type="predicted"/>
<dbReference type="EMBL" id="AUZZ01006296">
    <property type="protein sequence ID" value="EQD46798.1"/>
    <property type="molecule type" value="Genomic_DNA"/>
</dbReference>
<feature type="non-terminal residue" evidence="1">
    <location>
        <position position="144"/>
    </location>
</feature>
<protein>
    <submittedName>
        <fullName evidence="1">Uncharacterized protein</fullName>
    </submittedName>
</protein>